<organism evidence="1 2">
    <name type="scientific">Lipomyces orientalis</name>
    <dbReference type="NCBI Taxonomy" id="1233043"/>
    <lineage>
        <taxon>Eukaryota</taxon>
        <taxon>Fungi</taxon>
        <taxon>Dikarya</taxon>
        <taxon>Ascomycota</taxon>
        <taxon>Saccharomycotina</taxon>
        <taxon>Lipomycetes</taxon>
        <taxon>Lipomycetales</taxon>
        <taxon>Lipomycetaceae</taxon>
        <taxon>Lipomyces</taxon>
    </lineage>
</organism>
<dbReference type="EMBL" id="MU970136">
    <property type="protein sequence ID" value="KAK9320273.1"/>
    <property type="molecule type" value="Genomic_DNA"/>
</dbReference>
<comment type="caution">
    <text evidence="1">The sequence shown here is derived from an EMBL/GenBank/DDBJ whole genome shotgun (WGS) entry which is preliminary data.</text>
</comment>
<reference evidence="2" key="1">
    <citation type="journal article" date="2024" name="Front. Bioeng. Biotechnol.">
        <title>Genome-scale model development and genomic sequencing of the oleaginous clade Lipomyces.</title>
        <authorList>
            <person name="Czajka J.J."/>
            <person name="Han Y."/>
            <person name="Kim J."/>
            <person name="Mondo S.J."/>
            <person name="Hofstad B.A."/>
            <person name="Robles A."/>
            <person name="Haridas S."/>
            <person name="Riley R."/>
            <person name="LaButti K."/>
            <person name="Pangilinan J."/>
            <person name="Andreopoulos W."/>
            <person name="Lipzen A."/>
            <person name="Yan J."/>
            <person name="Wang M."/>
            <person name="Ng V."/>
            <person name="Grigoriev I.V."/>
            <person name="Spatafora J.W."/>
            <person name="Magnuson J.K."/>
            <person name="Baker S.E."/>
            <person name="Pomraning K.R."/>
        </authorList>
    </citation>
    <scope>NUCLEOTIDE SEQUENCE [LARGE SCALE GENOMIC DNA]</scope>
    <source>
        <strain evidence="2">CBS 10300</strain>
    </source>
</reference>
<gene>
    <name evidence="1" type="ORF">V1517DRAFT_329795</name>
</gene>
<dbReference type="Proteomes" id="UP001489719">
    <property type="component" value="Unassembled WGS sequence"/>
</dbReference>
<evidence type="ECO:0000313" key="2">
    <source>
        <dbReference type="Proteomes" id="UP001489719"/>
    </source>
</evidence>
<proteinExistence type="predicted"/>
<accession>A0ACC3TJI1</accession>
<name>A0ACC3TJI1_9ASCO</name>
<evidence type="ECO:0000313" key="1">
    <source>
        <dbReference type="EMBL" id="KAK9320273.1"/>
    </source>
</evidence>
<sequence length="213" mass="24090">MDNFDHYELSESSSAPDSDVFMPNTPTPPEGSSSLLTAITTWAYSRPGKPNEPKRSGDGRNRIFYCKLCLNPSYSCQSLISARYHLRHSHQIRVADTETKAKRLREDRLQNIWAMAEEKNLALAREREANGLQAVLNKQALQQALVQLIVLRNLPYNAVEWPELQALLMTVNYTVGPLLKQSHGDVPRMIKNSFIKTPDSQASNPHHLAKPQE</sequence>
<protein>
    <submittedName>
        <fullName evidence="1">Uncharacterized protein</fullName>
    </submittedName>
</protein>
<keyword evidence="2" id="KW-1185">Reference proteome</keyword>